<evidence type="ECO:0000313" key="2">
    <source>
        <dbReference type="EMBL" id="KAF0914361.1"/>
    </source>
</evidence>
<dbReference type="AlphaFoldDB" id="A0A6G1DPP1"/>
<keyword evidence="3" id="KW-1185">Reference proteome</keyword>
<reference evidence="2 3" key="1">
    <citation type="submission" date="2019-11" db="EMBL/GenBank/DDBJ databases">
        <title>Whole genome sequence of Oryza granulata.</title>
        <authorList>
            <person name="Li W."/>
        </authorList>
    </citation>
    <scope>NUCLEOTIDE SEQUENCE [LARGE SCALE GENOMIC DNA]</scope>
    <source>
        <strain evidence="3">cv. Menghai</strain>
        <tissue evidence="2">Leaf</tissue>
    </source>
</reference>
<dbReference type="EMBL" id="SPHZ02000006">
    <property type="protein sequence ID" value="KAF0914361.1"/>
    <property type="molecule type" value="Genomic_DNA"/>
</dbReference>
<sequence length="224" mass="23204">MPRTPRRAASLGTSRPRTLRASLHKRDPHDDDGGSAAPIEQRSSAKLSCRFCKAEEEILTGLVGITVGAAYMAAVATAGTRGMRALAMLGRCVRAPFRVLVRARDLYVSRMAACAGGGGGGGRGAPVGLVAMPRCQSHGFYRSAGSSTDDDIRELIRAASRAGPPRAPGVGPRSQSVAIGRIDEDQPCEFGLDGDARALAVAPKSKSCTVGPTARTAHRVGPAS</sequence>
<gene>
    <name evidence="2" type="ORF">E2562_028240</name>
</gene>
<dbReference type="Proteomes" id="UP000479710">
    <property type="component" value="Unassembled WGS sequence"/>
</dbReference>
<evidence type="ECO:0000313" key="3">
    <source>
        <dbReference type="Proteomes" id="UP000479710"/>
    </source>
</evidence>
<name>A0A6G1DPP1_9ORYZ</name>
<protein>
    <submittedName>
        <fullName evidence="2">Uncharacterized protein</fullName>
    </submittedName>
</protein>
<feature type="region of interest" description="Disordered" evidence="1">
    <location>
        <begin position="1"/>
        <end position="39"/>
    </location>
</feature>
<evidence type="ECO:0000256" key="1">
    <source>
        <dbReference type="SAM" id="MobiDB-lite"/>
    </source>
</evidence>
<organism evidence="2 3">
    <name type="scientific">Oryza meyeriana var. granulata</name>
    <dbReference type="NCBI Taxonomy" id="110450"/>
    <lineage>
        <taxon>Eukaryota</taxon>
        <taxon>Viridiplantae</taxon>
        <taxon>Streptophyta</taxon>
        <taxon>Embryophyta</taxon>
        <taxon>Tracheophyta</taxon>
        <taxon>Spermatophyta</taxon>
        <taxon>Magnoliopsida</taxon>
        <taxon>Liliopsida</taxon>
        <taxon>Poales</taxon>
        <taxon>Poaceae</taxon>
        <taxon>BOP clade</taxon>
        <taxon>Oryzoideae</taxon>
        <taxon>Oryzeae</taxon>
        <taxon>Oryzinae</taxon>
        <taxon>Oryza</taxon>
        <taxon>Oryza meyeriana</taxon>
    </lineage>
</organism>
<comment type="caution">
    <text evidence="2">The sequence shown here is derived from an EMBL/GenBank/DDBJ whole genome shotgun (WGS) entry which is preliminary data.</text>
</comment>
<accession>A0A6G1DPP1</accession>
<dbReference type="PANTHER" id="PTHR33526:SF27">
    <property type="entry name" value="EXPRESSED PROTEIN"/>
    <property type="match status" value="1"/>
</dbReference>
<dbReference type="PANTHER" id="PTHR33526">
    <property type="entry name" value="OS07G0123800 PROTEIN"/>
    <property type="match status" value="1"/>
</dbReference>
<dbReference type="OrthoDB" id="694638at2759"/>
<proteinExistence type="predicted"/>